<evidence type="ECO:0000313" key="6">
    <source>
        <dbReference type="Proteomes" id="UP000245768"/>
    </source>
</evidence>
<evidence type="ECO:0000256" key="1">
    <source>
        <dbReference type="ARBA" id="ARBA00007154"/>
    </source>
</evidence>
<dbReference type="EC" id="2.8.3.5" evidence="3"/>
<name>A0A316YEW2_9BASI</name>
<dbReference type="SMART" id="SM00882">
    <property type="entry name" value="CoA_trans"/>
    <property type="match status" value="2"/>
</dbReference>
<proteinExistence type="inferred from homology"/>
<dbReference type="UniPathway" id="UPA00929">
    <property type="reaction ID" value="UER00894"/>
</dbReference>
<dbReference type="STRING" id="215250.A0A316YEW2"/>
<evidence type="ECO:0000256" key="4">
    <source>
        <dbReference type="PIRSR" id="PIRSR000858-1"/>
    </source>
</evidence>
<dbReference type="PIRSF" id="PIRSF000858">
    <property type="entry name" value="SCOT-t"/>
    <property type="match status" value="1"/>
</dbReference>
<dbReference type="GeneID" id="37040214"/>
<protein>
    <recommendedName>
        <fullName evidence="3">Succinyl-CoA:3-ketoacid-coenzyme A transferase</fullName>
        <ecNumber evidence="3">2.8.3.5</ecNumber>
    </recommendedName>
</protein>
<evidence type="ECO:0000256" key="2">
    <source>
        <dbReference type="ARBA" id="ARBA00022679"/>
    </source>
</evidence>
<dbReference type="NCBIfam" id="TIGR02429">
    <property type="entry name" value="pcaI_scoA_fam"/>
    <property type="match status" value="1"/>
</dbReference>
<keyword evidence="3" id="KW-0496">Mitochondrion</keyword>
<dbReference type="InterPro" id="IPR012792">
    <property type="entry name" value="3-oxoacid_CoA-transf_A"/>
</dbReference>
<dbReference type="PANTHER" id="PTHR13707">
    <property type="entry name" value="KETOACID-COENZYME A TRANSFERASE"/>
    <property type="match status" value="1"/>
</dbReference>
<reference evidence="5 6" key="1">
    <citation type="journal article" date="2018" name="Mol. Biol. Evol.">
        <title>Broad Genomic Sampling Reveals a Smut Pathogenic Ancestry of the Fungal Clade Ustilaginomycotina.</title>
        <authorList>
            <person name="Kijpornyongpan T."/>
            <person name="Mondo S.J."/>
            <person name="Barry K."/>
            <person name="Sandor L."/>
            <person name="Lee J."/>
            <person name="Lipzen A."/>
            <person name="Pangilinan J."/>
            <person name="LaButti K."/>
            <person name="Hainaut M."/>
            <person name="Henrissat B."/>
            <person name="Grigoriev I.V."/>
            <person name="Spatafora J.W."/>
            <person name="Aime M.C."/>
        </authorList>
    </citation>
    <scope>NUCLEOTIDE SEQUENCE [LARGE SCALE GENOMIC DNA]</scope>
    <source>
        <strain evidence="5 6">MCA 4198</strain>
    </source>
</reference>
<comment type="function">
    <text evidence="3">Key enzyme for ketone body catabolism. Transfers the CoA moiety from succinate to acetoacetate. Formation of the enzyme-CoA intermediate proceeds via an unstable anhydride species formed between the carboxylate groups of the enzyme and substrate.</text>
</comment>
<dbReference type="InParanoid" id="A0A316YEW2"/>
<dbReference type="Pfam" id="PF01144">
    <property type="entry name" value="CoA_trans"/>
    <property type="match status" value="2"/>
</dbReference>
<sequence>MAGRASQATMPAHQVVVDSWDKALDGVEAGQSIAFGGFGLSGVPIDAIHQIRRRRSLKDITAVSTESGISDFGLGLLIESGQIRRQICSFVGRCKVMERAYLDGHLELEWRPQGSLAEALRAGAAGMPGIYTPTGANTWIESGEVPMKYDSKGNVAKYCPKRETKMFNGRKFLWETAITPDVAFVKAKVADRLGNCRFATTARNFNVVMAQATSLTIVEAERIVDIGELAPDDIHLNGMYVDRVIQAERREPVYERLVFADEQGQGSFDEARHLICQRAAQEFADGMYVNLGVGMPTEAAALAKTDVHIQTENGLVGVGGLPRRGEQDPDLIDAGKACIRYRPGAAAFDSAESFLQIRGGHLSLSMLGAYEVSQYGDLSNWIIPGKKVSGMGGAMDLVSNPLHTRIIVLTKHNQKGSNKSKIVGQCSLPLTGARCVSRIITEKAVFDVDPREGLTLVEMARGLTVDKLRAQTSAPFKVATDLKEIQTEPARPTSKL</sequence>
<evidence type="ECO:0000256" key="3">
    <source>
        <dbReference type="PIRNR" id="PIRNR000858"/>
    </source>
</evidence>
<dbReference type="PANTHER" id="PTHR13707:SF60">
    <property type="entry name" value="ACETATE COA-TRANSFERASE SUBUNIT ALPHA"/>
    <property type="match status" value="1"/>
</dbReference>
<feature type="active site" description="5-glutamyl coenzyme A thioester intermediate" evidence="4">
    <location>
        <position position="312"/>
    </location>
</feature>
<evidence type="ECO:0000313" key="5">
    <source>
        <dbReference type="EMBL" id="PWN87967.1"/>
    </source>
</evidence>
<dbReference type="GO" id="GO:0008260">
    <property type="term" value="F:succinyl-CoA:3-oxo-acid CoA-transferase activity"/>
    <property type="evidence" value="ECO:0007669"/>
    <property type="project" value="UniProtKB-EC"/>
</dbReference>
<keyword evidence="6" id="KW-1185">Reference proteome</keyword>
<dbReference type="InterPro" id="IPR014388">
    <property type="entry name" value="3-oxoacid_CoA-transferase"/>
</dbReference>
<comment type="pathway">
    <text evidence="3">Ketone metabolism; succinyl-CoA degradation; acetoacetyl-CoA from succinyl-CoA: step 1/1.</text>
</comment>
<dbReference type="OrthoDB" id="1933379at2759"/>
<dbReference type="AlphaFoldDB" id="A0A316YEW2"/>
<dbReference type="Proteomes" id="UP000245768">
    <property type="component" value="Unassembled WGS sequence"/>
</dbReference>
<comment type="similarity">
    <text evidence="1 3">Belongs to the 3-oxoacid CoA-transferase family.</text>
</comment>
<dbReference type="InterPro" id="IPR004165">
    <property type="entry name" value="CoA_trans_fam_I"/>
</dbReference>
<dbReference type="GO" id="GO:0046952">
    <property type="term" value="P:ketone body catabolic process"/>
    <property type="evidence" value="ECO:0007669"/>
    <property type="project" value="InterPro"/>
</dbReference>
<dbReference type="Gene3D" id="3.40.1080.10">
    <property type="entry name" value="Glutaconate Coenzyme A-transferase"/>
    <property type="match status" value="2"/>
</dbReference>
<dbReference type="InterPro" id="IPR037171">
    <property type="entry name" value="NagB/RpiA_transferase-like"/>
</dbReference>
<comment type="catalytic activity">
    <reaction evidence="3">
        <text>a 3-oxo acid + succinyl-CoA = a 3-oxoacyl-CoA + succinate</text>
        <dbReference type="Rhea" id="RHEA:24564"/>
        <dbReference type="ChEBI" id="CHEBI:30031"/>
        <dbReference type="ChEBI" id="CHEBI:35973"/>
        <dbReference type="ChEBI" id="CHEBI:57292"/>
        <dbReference type="ChEBI" id="CHEBI:90726"/>
        <dbReference type="EC" id="2.8.3.5"/>
    </reaction>
</comment>
<dbReference type="EMBL" id="KZ819639">
    <property type="protein sequence ID" value="PWN87967.1"/>
    <property type="molecule type" value="Genomic_DNA"/>
</dbReference>
<organism evidence="5 6">
    <name type="scientific">Acaromyces ingoldii</name>
    <dbReference type="NCBI Taxonomy" id="215250"/>
    <lineage>
        <taxon>Eukaryota</taxon>
        <taxon>Fungi</taxon>
        <taxon>Dikarya</taxon>
        <taxon>Basidiomycota</taxon>
        <taxon>Ustilaginomycotina</taxon>
        <taxon>Exobasidiomycetes</taxon>
        <taxon>Exobasidiales</taxon>
        <taxon>Cryptobasidiaceae</taxon>
        <taxon>Acaromyces</taxon>
    </lineage>
</organism>
<gene>
    <name evidence="5" type="ORF">FA10DRAFT_181232</name>
</gene>
<dbReference type="RefSeq" id="XP_025375165.1">
    <property type="nucleotide sequence ID" value="XM_025518298.1"/>
</dbReference>
<keyword evidence="2 3" id="KW-0808">Transferase</keyword>
<dbReference type="SUPFAM" id="SSF100950">
    <property type="entry name" value="NagB/RpiA/CoA transferase-like"/>
    <property type="match status" value="2"/>
</dbReference>
<accession>A0A316YEW2</accession>